<keyword evidence="2" id="KW-1133">Transmembrane helix</keyword>
<dbReference type="Pfam" id="PF11776">
    <property type="entry name" value="RcnB"/>
    <property type="match status" value="1"/>
</dbReference>
<dbReference type="Gene3D" id="3.10.450.160">
    <property type="entry name" value="inner membrane protein cigr"/>
    <property type="match status" value="1"/>
</dbReference>
<dbReference type="AlphaFoldDB" id="A0A420KC44"/>
<gene>
    <name evidence="4" type="ORF">CE154_012180</name>
</gene>
<name>A0A420KC44_9BURK</name>
<feature type="region of interest" description="Disordered" evidence="1">
    <location>
        <begin position="33"/>
        <end position="91"/>
    </location>
</feature>
<comment type="caution">
    <text evidence="4">The sequence shown here is derived from an EMBL/GenBank/DDBJ whole genome shotgun (WGS) entry which is preliminary data.</text>
</comment>
<reference evidence="4 5" key="1">
    <citation type="submission" date="2018-09" db="EMBL/GenBank/DDBJ databases">
        <title>Genome comparison of Alicycliphilus sp. BQ1, a polyurethanolytic bacterium, with its closest phylogenetic relatives Alicycliphilus denitrificans BC and K601, unable to attack polyurethane.</title>
        <authorList>
            <person name="Loza-Tavera H."/>
            <person name="Lozano L."/>
            <person name="Cevallos M."/>
            <person name="Maya-Lucas O."/>
            <person name="Garcia-Mena J."/>
            <person name="Hernandez J."/>
        </authorList>
    </citation>
    <scope>NUCLEOTIDE SEQUENCE [LARGE SCALE GENOMIC DNA]</scope>
    <source>
        <strain evidence="4 5">BQ1</strain>
    </source>
</reference>
<organism evidence="4 5">
    <name type="scientific">Alicycliphilus denitrificans</name>
    <dbReference type="NCBI Taxonomy" id="179636"/>
    <lineage>
        <taxon>Bacteria</taxon>
        <taxon>Pseudomonadati</taxon>
        <taxon>Pseudomonadota</taxon>
        <taxon>Betaproteobacteria</taxon>
        <taxon>Burkholderiales</taxon>
        <taxon>Comamonadaceae</taxon>
        <taxon>Alicycliphilus</taxon>
    </lineage>
</organism>
<proteinExistence type="predicted"/>
<feature type="chain" id="PRO_5019430148" evidence="3">
    <location>
        <begin position="38"/>
        <end position="151"/>
    </location>
</feature>
<keyword evidence="2" id="KW-0812">Transmembrane</keyword>
<protein>
    <submittedName>
        <fullName evidence="4">Uncharacterized protein</fullName>
    </submittedName>
</protein>
<accession>A0A420KC44</accession>
<evidence type="ECO:0000313" key="5">
    <source>
        <dbReference type="Proteomes" id="UP000216225"/>
    </source>
</evidence>
<dbReference type="EMBL" id="NKDB02000002">
    <property type="protein sequence ID" value="RKJ96765.1"/>
    <property type="molecule type" value="Genomic_DNA"/>
</dbReference>
<feature type="compositionally biased region" description="Basic and acidic residues" evidence="1">
    <location>
        <begin position="40"/>
        <end position="56"/>
    </location>
</feature>
<feature type="transmembrane region" description="Helical" evidence="2">
    <location>
        <begin position="127"/>
        <end position="149"/>
    </location>
</feature>
<evidence type="ECO:0000256" key="3">
    <source>
        <dbReference type="SAM" id="SignalP"/>
    </source>
</evidence>
<keyword evidence="2" id="KW-0472">Membrane</keyword>
<dbReference type="Proteomes" id="UP000216225">
    <property type="component" value="Unassembled WGS sequence"/>
</dbReference>
<keyword evidence="3" id="KW-0732">Signal</keyword>
<evidence type="ECO:0000256" key="2">
    <source>
        <dbReference type="SAM" id="Phobius"/>
    </source>
</evidence>
<evidence type="ECO:0000313" key="4">
    <source>
        <dbReference type="EMBL" id="RKJ96765.1"/>
    </source>
</evidence>
<dbReference type="InterPro" id="IPR024572">
    <property type="entry name" value="RcnB"/>
</dbReference>
<evidence type="ECO:0000256" key="1">
    <source>
        <dbReference type="SAM" id="MobiDB-lite"/>
    </source>
</evidence>
<dbReference type="RefSeq" id="WP_094438315.1">
    <property type="nucleotide sequence ID" value="NZ_NKDB02000002.1"/>
</dbReference>
<feature type="compositionally biased region" description="Pro residues" evidence="1">
    <location>
        <begin position="63"/>
        <end position="77"/>
    </location>
</feature>
<sequence length="151" mass="17024">MSHTTTATLRAPRRTLMAWAAACTALAMGLSAVGAQAQPRDPRNDSRSGPRYEQHHRPGHAQPRPPQMRPQPGPPPHAHGQRPWRGAGPDHRWYRGDRLPPMYRSHHYVVNNWRVHHLSPPPRGYHWVQYGADYLLVAIATGVIAQIILSQ</sequence>
<feature type="signal peptide" evidence="3">
    <location>
        <begin position="1"/>
        <end position="37"/>
    </location>
</feature>